<protein>
    <submittedName>
        <fullName evidence="1">Uncharacterized protein</fullName>
    </submittedName>
</protein>
<proteinExistence type="predicted"/>
<comment type="caution">
    <text evidence="1">The sequence shown here is derived from an EMBL/GenBank/DDBJ whole genome shotgun (WGS) entry which is preliminary data.</text>
</comment>
<reference evidence="1" key="1">
    <citation type="submission" date="2021-02" db="EMBL/GenBank/DDBJ databases">
        <authorList>
            <consortium name="DOE Joint Genome Institute"/>
            <person name="Ahrendt S."/>
            <person name="Looney B.P."/>
            <person name="Miyauchi S."/>
            <person name="Morin E."/>
            <person name="Drula E."/>
            <person name="Courty P.E."/>
            <person name="Chicoki N."/>
            <person name="Fauchery L."/>
            <person name="Kohler A."/>
            <person name="Kuo A."/>
            <person name="Labutti K."/>
            <person name="Pangilinan J."/>
            <person name="Lipzen A."/>
            <person name="Riley R."/>
            <person name="Andreopoulos W."/>
            <person name="He G."/>
            <person name="Johnson J."/>
            <person name="Barry K.W."/>
            <person name="Grigoriev I.V."/>
            <person name="Nagy L."/>
            <person name="Hibbett D."/>
            <person name="Henrissat B."/>
            <person name="Matheny P.B."/>
            <person name="Labbe J."/>
            <person name="Martin F."/>
        </authorList>
    </citation>
    <scope>NUCLEOTIDE SEQUENCE</scope>
    <source>
        <strain evidence="1">FP105234-sp</strain>
    </source>
</reference>
<gene>
    <name evidence="1" type="ORF">FA95DRAFT_1480918</name>
</gene>
<keyword evidence="2" id="KW-1185">Reference proteome</keyword>
<dbReference type="EMBL" id="MU275839">
    <property type="protein sequence ID" value="KAI0053776.1"/>
    <property type="molecule type" value="Genomic_DNA"/>
</dbReference>
<reference evidence="1" key="2">
    <citation type="journal article" date="2022" name="New Phytol.">
        <title>Evolutionary transition to the ectomycorrhizal habit in the genomes of a hyperdiverse lineage of mushroom-forming fungi.</title>
        <authorList>
            <person name="Looney B."/>
            <person name="Miyauchi S."/>
            <person name="Morin E."/>
            <person name="Drula E."/>
            <person name="Courty P.E."/>
            <person name="Kohler A."/>
            <person name="Kuo A."/>
            <person name="LaButti K."/>
            <person name="Pangilinan J."/>
            <person name="Lipzen A."/>
            <person name="Riley R."/>
            <person name="Andreopoulos W."/>
            <person name="He G."/>
            <person name="Johnson J."/>
            <person name="Nolan M."/>
            <person name="Tritt A."/>
            <person name="Barry K.W."/>
            <person name="Grigoriev I.V."/>
            <person name="Nagy L.G."/>
            <person name="Hibbett D."/>
            <person name="Henrissat B."/>
            <person name="Matheny P.B."/>
            <person name="Labbe J."/>
            <person name="Martin F.M."/>
        </authorList>
    </citation>
    <scope>NUCLEOTIDE SEQUENCE</scope>
    <source>
        <strain evidence="1">FP105234-sp</strain>
    </source>
</reference>
<evidence type="ECO:0000313" key="2">
    <source>
        <dbReference type="Proteomes" id="UP000814033"/>
    </source>
</evidence>
<organism evidence="1 2">
    <name type="scientific">Auriscalpium vulgare</name>
    <dbReference type="NCBI Taxonomy" id="40419"/>
    <lineage>
        <taxon>Eukaryota</taxon>
        <taxon>Fungi</taxon>
        <taxon>Dikarya</taxon>
        <taxon>Basidiomycota</taxon>
        <taxon>Agaricomycotina</taxon>
        <taxon>Agaricomycetes</taxon>
        <taxon>Russulales</taxon>
        <taxon>Auriscalpiaceae</taxon>
        <taxon>Auriscalpium</taxon>
    </lineage>
</organism>
<dbReference type="Proteomes" id="UP000814033">
    <property type="component" value="Unassembled WGS sequence"/>
</dbReference>
<accession>A0ACB8SCT6</accession>
<evidence type="ECO:0000313" key="1">
    <source>
        <dbReference type="EMBL" id="KAI0053776.1"/>
    </source>
</evidence>
<sequence length="794" mass="88546">MSLPTPSIEELPETTRTKLRSTQILTSLPQIVSELVQNSLDAGAAHIEVGVDCESWECWVKDDGVGMSKEGMSLLGQGLEEGRYNSSKAYNPASLDDVSTFGFRGEALASAADITCLEISSRTKRSRESWSIILKNGRSLYAGPSTRWRRESAGTVVCLRDIFFNLPIRRLSHPPAPRTFEIIRKEIETLAYVFPNVSFSLDDLHKQSKVLNIPKVRSPVVSAVPSIRTPIQDIHASGRIPSYQWQSAGLDINHHPLAPCHLQRSIEIKFANSSFAKHAFDEGGETSLPRSTVRRSPRKAERKPVYVLDLTIPPRHVDNCLEPNKIAVHFTNDEAVSTFLDSVITQFLVRHGFSSQARWTQDDLPSPRKKMRLDDALIMKRNGSLPSTVHIPHADDTHSAPFSRPTSAPPLYITHDVYDELIWTDPKTGVTYLVDTRTGNSYPRNPMHRVLDDEDGEARPNRRTIVDPDWLKDTKASRPAADKEPTPQWILDALQPEIKAVSMDPLIKAQNNSEPTPSRHAHSASRFFHQCGSTATPHEPSLSARFRRGDLRCAKVISQLDKKFIVCTIDSPGAVEGEDDPPGRRDSKKSPHRALVVVDQHAASERIRVERFFKELCEGFLAGEGTAAVRTVLLMPPKPVLLTRREAELLGGREDVRAVLRRWGFYVESGAAVGTPGDDAAYEQVMVGSVPKIASEKLLMGNELRDLLKGYLAAIEVDDITLPDLSQQLDADPGDIFYWQKALRWCPRELVDLINSRACRGAIMFNDALTLDQCERLILQLADTAFPFQCAHGR</sequence>
<name>A0ACB8SCT6_9AGAM</name>